<name>A0A164R1K8_BACCE</name>
<sequence length="176" mass="20776">MNYNIQKGQFRLTTAHPRGSWWEFYRVPCPICNGIGNCMLHVSQEKVACTRVESKWVYGKNSSNPSYIHYLNGKKQYQLPDVDVVKGHSKRSNEELDAFNRNLIGFLPLEEKHHIHLLQDRKMTEEEVQIRQYRSFLKQQIVLEDDNTYTTIWEKLFKQIGKKDCWKGIPGCARRS</sequence>
<accession>A0A164R1K8</accession>
<dbReference type="AlphaFoldDB" id="A0A164R1K8"/>
<comment type="caution">
    <text evidence="1">The sequence shown here is derived from an EMBL/GenBank/DDBJ whole genome shotgun (WGS) entry which is preliminary data.</text>
</comment>
<dbReference type="Proteomes" id="UP000076482">
    <property type="component" value="Unassembled WGS sequence"/>
</dbReference>
<proteinExistence type="predicted"/>
<dbReference type="PATRIC" id="fig|1396.535.peg.4577"/>
<organism evidence="1 2">
    <name type="scientific">Bacillus cereus</name>
    <dbReference type="NCBI Taxonomy" id="1396"/>
    <lineage>
        <taxon>Bacteria</taxon>
        <taxon>Bacillati</taxon>
        <taxon>Bacillota</taxon>
        <taxon>Bacilli</taxon>
        <taxon>Bacillales</taxon>
        <taxon>Bacillaceae</taxon>
        <taxon>Bacillus</taxon>
        <taxon>Bacillus cereus group</taxon>
    </lineage>
</organism>
<evidence type="ECO:0000313" key="1">
    <source>
        <dbReference type="EMBL" id="KZD73380.1"/>
    </source>
</evidence>
<gene>
    <name evidence="1" type="ORF">B4088_0180</name>
</gene>
<dbReference type="EMBL" id="LJKE01000010">
    <property type="protein sequence ID" value="KZD73380.1"/>
    <property type="molecule type" value="Genomic_DNA"/>
</dbReference>
<protein>
    <submittedName>
        <fullName evidence="1">DNA primase</fullName>
    </submittedName>
</protein>
<reference evidence="1 2" key="1">
    <citation type="submission" date="2015-09" db="EMBL/GenBank/DDBJ databases">
        <title>Bacillus cereus food isolates.</title>
        <authorList>
            <person name="Boekhorst J."/>
        </authorList>
    </citation>
    <scope>NUCLEOTIDE SEQUENCE [LARGE SCALE GENOMIC DNA]</scope>
    <source>
        <strain evidence="1 2">B4088</strain>
    </source>
</reference>
<evidence type="ECO:0000313" key="2">
    <source>
        <dbReference type="Proteomes" id="UP000076482"/>
    </source>
</evidence>